<dbReference type="EMBL" id="JBHUMA010000004">
    <property type="protein sequence ID" value="MFD2598339.1"/>
    <property type="molecule type" value="Genomic_DNA"/>
</dbReference>
<keyword evidence="3" id="KW-1185">Reference proteome</keyword>
<keyword evidence="1" id="KW-1133">Transmembrane helix</keyword>
<feature type="transmembrane region" description="Helical" evidence="1">
    <location>
        <begin position="53"/>
        <end position="70"/>
    </location>
</feature>
<dbReference type="RefSeq" id="WP_380868155.1">
    <property type="nucleotide sequence ID" value="NZ_JBHUMA010000004.1"/>
</dbReference>
<comment type="caution">
    <text evidence="2">The sequence shown here is derived from an EMBL/GenBank/DDBJ whole genome shotgun (WGS) entry which is preliminary data.</text>
</comment>
<evidence type="ECO:0000313" key="3">
    <source>
        <dbReference type="Proteomes" id="UP001597393"/>
    </source>
</evidence>
<keyword evidence="1" id="KW-0472">Membrane</keyword>
<name>A0ABW5NGR5_9SPHI</name>
<organism evidence="2 3">
    <name type="scientific">Sphingobacterium corticis</name>
    <dbReference type="NCBI Taxonomy" id="1812823"/>
    <lineage>
        <taxon>Bacteria</taxon>
        <taxon>Pseudomonadati</taxon>
        <taxon>Bacteroidota</taxon>
        <taxon>Sphingobacteriia</taxon>
        <taxon>Sphingobacteriales</taxon>
        <taxon>Sphingobacteriaceae</taxon>
        <taxon>Sphingobacterium</taxon>
    </lineage>
</organism>
<feature type="transmembrane region" description="Helical" evidence="1">
    <location>
        <begin position="15"/>
        <end position="32"/>
    </location>
</feature>
<protein>
    <recommendedName>
        <fullName evidence="4">DUF4328 domain-containing protein</fullName>
    </recommendedName>
</protein>
<evidence type="ECO:0000256" key="1">
    <source>
        <dbReference type="SAM" id="Phobius"/>
    </source>
</evidence>
<reference evidence="3" key="1">
    <citation type="journal article" date="2019" name="Int. J. Syst. Evol. Microbiol.">
        <title>The Global Catalogue of Microorganisms (GCM) 10K type strain sequencing project: providing services to taxonomists for standard genome sequencing and annotation.</title>
        <authorList>
            <consortium name="The Broad Institute Genomics Platform"/>
            <consortium name="The Broad Institute Genome Sequencing Center for Infectious Disease"/>
            <person name="Wu L."/>
            <person name="Ma J."/>
        </authorList>
    </citation>
    <scope>NUCLEOTIDE SEQUENCE [LARGE SCALE GENOMIC DNA]</scope>
    <source>
        <strain evidence="3">KCTC 42248</strain>
    </source>
</reference>
<keyword evidence="1" id="KW-0812">Transmembrane</keyword>
<sequence length="160" mass="19320">MSELSPELMAEMQRLTIYVMLTILGVWIWFAYSVRQTLLTIKSENRSMLPNQAWFLAVPLFNIFWNFEVAKRLSYSFNNEFFDRKVAVEEMPSLNVGNRYAWSFLIYNIPFFPDFIRLLAFILCLTYFISYWYKISQFKNLILDHETWKMDKLNKKTDDN</sequence>
<dbReference type="Proteomes" id="UP001597393">
    <property type="component" value="Unassembled WGS sequence"/>
</dbReference>
<feature type="transmembrane region" description="Helical" evidence="1">
    <location>
        <begin position="115"/>
        <end position="133"/>
    </location>
</feature>
<evidence type="ECO:0008006" key="4">
    <source>
        <dbReference type="Google" id="ProtNLM"/>
    </source>
</evidence>
<proteinExistence type="predicted"/>
<evidence type="ECO:0000313" key="2">
    <source>
        <dbReference type="EMBL" id="MFD2598339.1"/>
    </source>
</evidence>
<accession>A0ABW5NGR5</accession>
<gene>
    <name evidence="2" type="ORF">ACFSQ3_05185</name>
</gene>